<dbReference type="Proteomes" id="UP000321306">
    <property type="component" value="Unassembled WGS sequence"/>
</dbReference>
<feature type="chain" id="PRO_5022228604" description="Secreted protein" evidence="1">
    <location>
        <begin position="18"/>
        <end position="130"/>
    </location>
</feature>
<gene>
    <name evidence="2" type="ORF">DC3_31870</name>
</gene>
<reference evidence="2 3" key="1">
    <citation type="submission" date="2019-07" db="EMBL/GenBank/DDBJ databases">
        <title>Whole genome shotgun sequence of Deinococcus cellulosilyticus NBRC 106333.</title>
        <authorList>
            <person name="Hosoyama A."/>
            <person name="Uohara A."/>
            <person name="Ohji S."/>
            <person name="Ichikawa N."/>
        </authorList>
    </citation>
    <scope>NUCLEOTIDE SEQUENCE [LARGE SCALE GENOMIC DNA]</scope>
    <source>
        <strain evidence="2 3">NBRC 106333</strain>
    </source>
</reference>
<dbReference type="RefSeq" id="WP_146885899.1">
    <property type="nucleotide sequence ID" value="NZ_BJXB01000014.1"/>
</dbReference>
<proteinExistence type="predicted"/>
<name>A0A511N3Y4_DEIC1</name>
<organism evidence="2 3">
    <name type="scientific">Deinococcus cellulosilyticus (strain DSM 18568 / NBRC 106333 / KACC 11606 / 5516J-15)</name>
    <dbReference type="NCBI Taxonomy" id="1223518"/>
    <lineage>
        <taxon>Bacteria</taxon>
        <taxon>Thermotogati</taxon>
        <taxon>Deinococcota</taxon>
        <taxon>Deinococci</taxon>
        <taxon>Deinococcales</taxon>
        <taxon>Deinococcaceae</taxon>
        <taxon>Deinococcus</taxon>
    </lineage>
</organism>
<evidence type="ECO:0000256" key="1">
    <source>
        <dbReference type="SAM" id="SignalP"/>
    </source>
</evidence>
<dbReference type="Pfam" id="PF20341">
    <property type="entry name" value="DUF6636"/>
    <property type="match status" value="1"/>
</dbReference>
<feature type="signal peptide" evidence="1">
    <location>
        <begin position="1"/>
        <end position="17"/>
    </location>
</feature>
<dbReference type="AlphaFoldDB" id="A0A511N3Y4"/>
<accession>A0A511N3Y4</accession>
<keyword evidence="1" id="KW-0732">Signal</keyword>
<protein>
    <recommendedName>
        <fullName evidence="4">Secreted protein</fullName>
    </recommendedName>
</protein>
<dbReference type="OrthoDB" id="495539at2"/>
<keyword evidence="3" id="KW-1185">Reference proteome</keyword>
<evidence type="ECO:0000313" key="2">
    <source>
        <dbReference type="EMBL" id="GEM47552.1"/>
    </source>
</evidence>
<comment type="caution">
    <text evidence="2">The sequence shown here is derived from an EMBL/GenBank/DDBJ whole genome shotgun (WGS) entry which is preliminary data.</text>
</comment>
<evidence type="ECO:0008006" key="4">
    <source>
        <dbReference type="Google" id="ProtNLM"/>
    </source>
</evidence>
<evidence type="ECO:0000313" key="3">
    <source>
        <dbReference type="Proteomes" id="UP000321306"/>
    </source>
</evidence>
<sequence>MKKWILLLFALTGWASAQTLEGFKTPSGNIYCLYYNNELRCDLLSTTTPKPPRPRDCELDWGNAFAMTVRGRAYRICHADSAMDPSYSVLQYGKTWKKGGYTCISLTSGLNCTNKDKHGWLLSKSRQVIF</sequence>
<dbReference type="EMBL" id="BJXB01000014">
    <property type="protein sequence ID" value="GEM47552.1"/>
    <property type="molecule type" value="Genomic_DNA"/>
</dbReference>
<dbReference type="InterPro" id="IPR046576">
    <property type="entry name" value="DUF6636"/>
</dbReference>